<feature type="transmembrane region" description="Helical" evidence="4">
    <location>
        <begin position="231"/>
        <end position="249"/>
    </location>
</feature>
<sequence length="448" mass="47511">MLEANGVSNNDFVDSSGSLTDKEERAGKHIEMAAEIEDRSEITKDIEKTMLEDDSDAKSDTQDGGTRAWLQVLGSFLVFSNIWGPALAYGAFESFYEITYLPSTSASALSWVGTTANFLLIFGGILTGPLFDMGFFRTMLLIGALIETLAVFLLSLCTKYWQVLLTQGIMLGIGCCFLYMPGLALVGLSFKKHRAAALACATSGAPIGAIVFTLVFQQLITPLGFVNTVRVVGYIILGFYLISFPLLLWGVQNIGDMSVGAPRKLFDAKAFLGLPFVLYTLCSALSLGMSSSAANLGIIVTQATSIVGRLLTGYVAGKIGNITQWIICAKGSGILCIGWIGVQQTWAYYFIFALFGIFSGPLLSLPPSAFPLVCPDPKFIGTRLGMASAIGACASLVGSPTAGALEGLGGNTFLGPQTSCGLCMIIGGCTLIILWGILVRRGAGNKFI</sequence>
<feature type="transmembrane region" description="Helical" evidence="4">
    <location>
        <begin position="270"/>
        <end position="290"/>
    </location>
</feature>
<evidence type="ECO:0000313" key="6">
    <source>
        <dbReference type="Proteomes" id="UP001215712"/>
    </source>
</evidence>
<dbReference type="SUPFAM" id="SSF103473">
    <property type="entry name" value="MFS general substrate transporter"/>
    <property type="match status" value="1"/>
</dbReference>
<gene>
    <name evidence="5" type="ORF">N7493_009176</name>
</gene>
<keyword evidence="4" id="KW-1133">Transmembrane helix</keyword>
<feature type="compositionally biased region" description="Basic and acidic residues" evidence="3">
    <location>
        <begin position="20"/>
        <end position="29"/>
    </location>
</feature>
<reference evidence="5" key="2">
    <citation type="submission" date="2023-01" db="EMBL/GenBank/DDBJ databases">
        <authorList>
            <person name="Petersen C."/>
        </authorList>
    </citation>
    <scope>NUCLEOTIDE SEQUENCE</scope>
    <source>
        <strain evidence="5">IBT 17514</strain>
    </source>
</reference>
<dbReference type="PANTHER" id="PTHR11360:SF252">
    <property type="entry name" value="MAJOR FACILITATOR SUPERFAMILY (MFS) PROFILE DOMAIN-CONTAINING PROTEIN-RELATED"/>
    <property type="match status" value="1"/>
</dbReference>
<keyword evidence="4" id="KW-0472">Membrane</keyword>
<organism evidence="5 6">
    <name type="scientific">Penicillium malachiteum</name>
    <dbReference type="NCBI Taxonomy" id="1324776"/>
    <lineage>
        <taxon>Eukaryota</taxon>
        <taxon>Fungi</taxon>
        <taxon>Dikarya</taxon>
        <taxon>Ascomycota</taxon>
        <taxon>Pezizomycotina</taxon>
        <taxon>Eurotiomycetes</taxon>
        <taxon>Eurotiomycetidae</taxon>
        <taxon>Eurotiales</taxon>
        <taxon>Aspergillaceae</taxon>
        <taxon>Penicillium</taxon>
    </lineage>
</organism>
<feature type="transmembrane region" description="Helical" evidence="4">
    <location>
        <begin position="139"/>
        <end position="161"/>
    </location>
</feature>
<dbReference type="PANTHER" id="PTHR11360">
    <property type="entry name" value="MONOCARBOXYLATE TRANSPORTER"/>
    <property type="match status" value="1"/>
</dbReference>
<reference evidence="5" key="1">
    <citation type="journal article" date="2023" name="IMA Fungus">
        <title>Comparative genomic study of the Penicillium genus elucidates a diverse pangenome and 15 lateral gene transfer events.</title>
        <authorList>
            <person name="Petersen C."/>
            <person name="Sorensen T."/>
            <person name="Nielsen M.R."/>
            <person name="Sondergaard T.E."/>
            <person name="Sorensen J.L."/>
            <person name="Fitzpatrick D.A."/>
            <person name="Frisvad J.C."/>
            <person name="Nielsen K.L."/>
        </authorList>
    </citation>
    <scope>NUCLEOTIDE SEQUENCE</scope>
    <source>
        <strain evidence="5">IBT 17514</strain>
    </source>
</reference>
<accession>A0AAD6HG45</accession>
<dbReference type="InterPro" id="IPR011701">
    <property type="entry name" value="MFS"/>
</dbReference>
<feature type="transmembrane region" description="Helical" evidence="4">
    <location>
        <begin position="414"/>
        <end position="438"/>
    </location>
</feature>
<feature type="transmembrane region" description="Helical" evidence="4">
    <location>
        <begin position="322"/>
        <end position="340"/>
    </location>
</feature>
<keyword evidence="4" id="KW-0812">Transmembrane</keyword>
<feature type="transmembrane region" description="Helical" evidence="4">
    <location>
        <begin position="346"/>
        <end position="363"/>
    </location>
</feature>
<proteinExistence type="inferred from homology"/>
<feature type="transmembrane region" description="Helical" evidence="4">
    <location>
        <begin position="195"/>
        <end position="219"/>
    </location>
</feature>
<dbReference type="InterPro" id="IPR050327">
    <property type="entry name" value="Proton-linked_MCT"/>
</dbReference>
<name>A0AAD6HG45_9EURO</name>
<evidence type="ECO:0000313" key="5">
    <source>
        <dbReference type="EMBL" id="KAJ5712708.1"/>
    </source>
</evidence>
<dbReference type="EMBL" id="JAQJAN010000013">
    <property type="protein sequence ID" value="KAJ5712708.1"/>
    <property type="molecule type" value="Genomic_DNA"/>
</dbReference>
<dbReference type="AlphaFoldDB" id="A0AAD6HG45"/>
<evidence type="ECO:0000256" key="1">
    <source>
        <dbReference type="ARBA" id="ARBA00004141"/>
    </source>
</evidence>
<feature type="compositionally biased region" description="Polar residues" evidence="3">
    <location>
        <begin position="1"/>
        <end position="19"/>
    </location>
</feature>
<feature type="transmembrane region" description="Helical" evidence="4">
    <location>
        <begin position="68"/>
        <end position="88"/>
    </location>
</feature>
<protein>
    <submittedName>
        <fullName evidence="5">MFS transporter MCP family solute carrier family 16 member 10</fullName>
    </submittedName>
</protein>
<feature type="transmembrane region" description="Helical" evidence="4">
    <location>
        <begin position="108"/>
        <end position="127"/>
    </location>
</feature>
<feature type="region of interest" description="Disordered" evidence="3">
    <location>
        <begin position="1"/>
        <end position="29"/>
    </location>
</feature>
<dbReference type="GO" id="GO:0016020">
    <property type="term" value="C:membrane"/>
    <property type="evidence" value="ECO:0007669"/>
    <property type="project" value="UniProtKB-SubCell"/>
</dbReference>
<dbReference type="Gene3D" id="1.20.1250.20">
    <property type="entry name" value="MFS general substrate transporter like domains"/>
    <property type="match status" value="1"/>
</dbReference>
<comment type="caution">
    <text evidence="5">The sequence shown here is derived from an EMBL/GenBank/DDBJ whole genome shotgun (WGS) entry which is preliminary data.</text>
</comment>
<comment type="similarity">
    <text evidence="2">Belongs to the major facilitator superfamily. Monocarboxylate porter (TC 2.A.1.13) family.</text>
</comment>
<dbReference type="Proteomes" id="UP001215712">
    <property type="component" value="Unassembled WGS sequence"/>
</dbReference>
<comment type="subcellular location">
    <subcellularLocation>
        <location evidence="1">Membrane</location>
        <topology evidence="1">Multi-pass membrane protein</topology>
    </subcellularLocation>
</comment>
<evidence type="ECO:0000256" key="2">
    <source>
        <dbReference type="ARBA" id="ARBA00006727"/>
    </source>
</evidence>
<dbReference type="InterPro" id="IPR036259">
    <property type="entry name" value="MFS_trans_sf"/>
</dbReference>
<dbReference type="GO" id="GO:0022857">
    <property type="term" value="F:transmembrane transporter activity"/>
    <property type="evidence" value="ECO:0007669"/>
    <property type="project" value="InterPro"/>
</dbReference>
<dbReference type="Pfam" id="PF07690">
    <property type="entry name" value="MFS_1"/>
    <property type="match status" value="1"/>
</dbReference>
<evidence type="ECO:0000256" key="3">
    <source>
        <dbReference type="SAM" id="MobiDB-lite"/>
    </source>
</evidence>
<feature type="transmembrane region" description="Helical" evidence="4">
    <location>
        <begin position="167"/>
        <end position="188"/>
    </location>
</feature>
<evidence type="ECO:0000256" key="4">
    <source>
        <dbReference type="SAM" id="Phobius"/>
    </source>
</evidence>
<keyword evidence="6" id="KW-1185">Reference proteome</keyword>